<evidence type="ECO:0000313" key="2">
    <source>
        <dbReference type="EMBL" id="GFS03326.1"/>
    </source>
</evidence>
<accession>A0AAV4I2T8</accession>
<dbReference type="AlphaFoldDB" id="A0AAV4I2T8"/>
<dbReference type="EMBL" id="BMAT01009287">
    <property type="protein sequence ID" value="GFS03326.1"/>
    <property type="molecule type" value="Genomic_DNA"/>
</dbReference>
<evidence type="ECO:0000313" key="3">
    <source>
        <dbReference type="Proteomes" id="UP000762676"/>
    </source>
</evidence>
<reference evidence="2 3" key="1">
    <citation type="journal article" date="2021" name="Elife">
        <title>Chloroplast acquisition without the gene transfer in kleptoplastic sea slugs, Plakobranchus ocellatus.</title>
        <authorList>
            <person name="Maeda T."/>
            <person name="Takahashi S."/>
            <person name="Yoshida T."/>
            <person name="Shimamura S."/>
            <person name="Takaki Y."/>
            <person name="Nagai Y."/>
            <person name="Toyoda A."/>
            <person name="Suzuki Y."/>
            <person name="Arimoto A."/>
            <person name="Ishii H."/>
            <person name="Satoh N."/>
            <person name="Nishiyama T."/>
            <person name="Hasebe M."/>
            <person name="Maruyama T."/>
            <person name="Minagawa J."/>
            <person name="Obokata J."/>
            <person name="Shigenobu S."/>
        </authorList>
    </citation>
    <scope>NUCLEOTIDE SEQUENCE [LARGE SCALE GENOMIC DNA]</scope>
</reference>
<keyword evidence="3" id="KW-1185">Reference proteome</keyword>
<name>A0AAV4I2T8_9GAST</name>
<sequence>MPYVVNFSAGTKVFSILTGIVSPSRPCSMISPDGAQNGSHVIESNSRADWLLGRHSAAIPANHGRRHAIQRAPVVSRHLSRKCSIHLFLQLAREANQEKAAVPLRHYEHFTQVKVRFCTKRRVSIETQSTSREHIAREMDSGKSEK</sequence>
<proteinExistence type="predicted"/>
<feature type="compositionally biased region" description="Basic and acidic residues" evidence="1">
    <location>
        <begin position="131"/>
        <end position="146"/>
    </location>
</feature>
<protein>
    <submittedName>
        <fullName evidence="2">Uncharacterized protein</fullName>
    </submittedName>
</protein>
<dbReference type="Proteomes" id="UP000762676">
    <property type="component" value="Unassembled WGS sequence"/>
</dbReference>
<evidence type="ECO:0000256" key="1">
    <source>
        <dbReference type="SAM" id="MobiDB-lite"/>
    </source>
</evidence>
<comment type="caution">
    <text evidence="2">The sequence shown here is derived from an EMBL/GenBank/DDBJ whole genome shotgun (WGS) entry which is preliminary data.</text>
</comment>
<feature type="region of interest" description="Disordered" evidence="1">
    <location>
        <begin position="126"/>
        <end position="146"/>
    </location>
</feature>
<organism evidence="2 3">
    <name type="scientific">Elysia marginata</name>
    <dbReference type="NCBI Taxonomy" id="1093978"/>
    <lineage>
        <taxon>Eukaryota</taxon>
        <taxon>Metazoa</taxon>
        <taxon>Spiralia</taxon>
        <taxon>Lophotrochozoa</taxon>
        <taxon>Mollusca</taxon>
        <taxon>Gastropoda</taxon>
        <taxon>Heterobranchia</taxon>
        <taxon>Euthyneura</taxon>
        <taxon>Panpulmonata</taxon>
        <taxon>Sacoglossa</taxon>
        <taxon>Placobranchoidea</taxon>
        <taxon>Plakobranchidae</taxon>
        <taxon>Elysia</taxon>
    </lineage>
</organism>
<gene>
    <name evidence="2" type="ORF">ElyMa_004629200</name>
</gene>